<dbReference type="Gene3D" id="3.40.190.10">
    <property type="entry name" value="Periplasmic binding protein-like II"/>
    <property type="match status" value="2"/>
</dbReference>
<dbReference type="OrthoDB" id="9810112at2"/>
<organism evidence="5 6">
    <name type="scientific">Campylobacter curvus (strain 525.92)</name>
    <dbReference type="NCBI Taxonomy" id="360105"/>
    <lineage>
        <taxon>Bacteria</taxon>
        <taxon>Pseudomonadati</taxon>
        <taxon>Campylobacterota</taxon>
        <taxon>Epsilonproteobacteria</taxon>
        <taxon>Campylobacterales</taxon>
        <taxon>Campylobacteraceae</taxon>
        <taxon>Campylobacter</taxon>
    </lineage>
</organism>
<dbReference type="InterPro" id="IPR030868">
    <property type="entry name" value="MqnA"/>
</dbReference>
<dbReference type="RefSeq" id="WP_009650865.1">
    <property type="nucleotide sequence ID" value="NC_009715.2"/>
</dbReference>
<comment type="similarity">
    <text evidence="4">Belongs to the MqnA/MqnD family. MqnA subfamily.</text>
</comment>
<dbReference type="HAMAP" id="MF_00995">
    <property type="entry name" value="MqnA"/>
    <property type="match status" value="1"/>
</dbReference>
<keyword evidence="3 4" id="KW-0456">Lyase</keyword>
<name>A7H0F6_CAMC5</name>
<dbReference type="STRING" id="360105.CCV52592_0543"/>
<dbReference type="InterPro" id="IPR003773">
    <property type="entry name" value="Menaquinone_biosynth"/>
</dbReference>
<dbReference type="Pfam" id="PF02621">
    <property type="entry name" value="VitK2_biosynth"/>
    <property type="match status" value="2"/>
</dbReference>
<dbReference type="AlphaFoldDB" id="A7H0F6"/>
<evidence type="ECO:0000256" key="4">
    <source>
        <dbReference type="HAMAP-Rule" id="MF_00995"/>
    </source>
</evidence>
<comment type="pathway">
    <text evidence="1 4">Quinol/quinone metabolism; menaquinone biosynthesis.</text>
</comment>
<dbReference type="Proteomes" id="UP000006380">
    <property type="component" value="Chromosome"/>
</dbReference>
<dbReference type="EMBL" id="CP000767">
    <property type="protein sequence ID" value="EAU01446.1"/>
    <property type="molecule type" value="Genomic_DNA"/>
</dbReference>
<sequence length="232" mass="26949">MIFGKIDYLNLLPFHIFLKRSALTSYVKKAIEFKKGVPSKLNRDLRKGRIDAAVISSVESRRGIYKKLDLGIVAKRQVKSVLVRKNSVPKLDSASASSNMLSRVLGLKGEVVIGDRALKAYINEGADRFHDMGEIWHAKTNLPFVFARFCYRKNGEIYKRLARNFLRQNVKIPGYILQSYSRSRQIRPQEIKWYLKFISYKLTAKEKKALFVFLNRARRLKFKPEFKEASKI</sequence>
<evidence type="ECO:0000256" key="2">
    <source>
        <dbReference type="ARBA" id="ARBA00022428"/>
    </source>
</evidence>
<comment type="function">
    <text evidence="4">Catalyzes the dehydration of chorismate into 3-[(1-carboxyvinyl)oxy]benzoate, a step in the biosynthesis of menaquinone (MK, vitamin K2).</text>
</comment>
<evidence type="ECO:0000256" key="3">
    <source>
        <dbReference type="ARBA" id="ARBA00023239"/>
    </source>
</evidence>
<accession>A7H0F6</accession>
<dbReference type="KEGG" id="ccv:CCV52592_0543"/>
<dbReference type="PANTHER" id="PTHR37690">
    <property type="entry name" value="CHORISMATE DEHYDRATASE"/>
    <property type="match status" value="1"/>
</dbReference>
<comment type="catalytic activity">
    <reaction evidence="4">
        <text>chorismate = 3-[(1-carboxyvinyl)-oxy]benzoate + H2O</text>
        <dbReference type="Rhea" id="RHEA:40051"/>
        <dbReference type="ChEBI" id="CHEBI:15377"/>
        <dbReference type="ChEBI" id="CHEBI:29748"/>
        <dbReference type="ChEBI" id="CHEBI:76981"/>
        <dbReference type="EC" id="4.2.1.151"/>
    </reaction>
</comment>
<dbReference type="PANTHER" id="PTHR37690:SF1">
    <property type="entry name" value="CHORISMATE DEHYDRATASE"/>
    <property type="match status" value="1"/>
</dbReference>
<evidence type="ECO:0000313" key="5">
    <source>
        <dbReference type="EMBL" id="EAU01446.1"/>
    </source>
</evidence>
<keyword evidence="2 4" id="KW-0474">Menaquinone biosynthesis</keyword>
<proteinExistence type="inferred from homology"/>
<dbReference type="GO" id="GO:0009234">
    <property type="term" value="P:menaquinone biosynthetic process"/>
    <property type="evidence" value="ECO:0007669"/>
    <property type="project" value="UniProtKB-UniRule"/>
</dbReference>
<keyword evidence="6" id="KW-1185">Reference proteome</keyword>
<gene>
    <name evidence="4" type="primary">mqnA</name>
    <name evidence="5" type="synonym">mqnA2</name>
    <name evidence="5" type="ORF">CCV52592_0543</name>
</gene>
<dbReference type="HOGENOM" id="CLU_059898_1_0_7"/>
<reference evidence="5" key="1">
    <citation type="submission" date="2016-07" db="EMBL/GenBank/DDBJ databases">
        <title>Comparative genomics of the Campylobacter concisus group.</title>
        <authorList>
            <person name="Miller W.G."/>
            <person name="Yee E."/>
            <person name="Chapman M.H."/>
            <person name="Huynh S."/>
            <person name="Bono J.L."/>
            <person name="On S.L.W."/>
            <person name="StLeger J."/>
            <person name="Foster G."/>
            <person name="Parker C.T."/>
        </authorList>
    </citation>
    <scope>NUCLEOTIDE SEQUENCE</scope>
    <source>
        <strain evidence="5">525.92</strain>
    </source>
</reference>
<evidence type="ECO:0000313" key="6">
    <source>
        <dbReference type="Proteomes" id="UP000006380"/>
    </source>
</evidence>
<dbReference type="GO" id="GO:0016836">
    <property type="term" value="F:hydro-lyase activity"/>
    <property type="evidence" value="ECO:0007669"/>
    <property type="project" value="UniProtKB-UniRule"/>
</dbReference>
<dbReference type="SUPFAM" id="SSF53850">
    <property type="entry name" value="Periplasmic binding protein-like II"/>
    <property type="match status" value="1"/>
</dbReference>
<dbReference type="UniPathway" id="UPA00079"/>
<evidence type="ECO:0000256" key="1">
    <source>
        <dbReference type="ARBA" id="ARBA00004863"/>
    </source>
</evidence>
<dbReference type="EC" id="4.2.1.151" evidence="4"/>
<protein>
    <recommendedName>
        <fullName evidence="4">Chorismate dehydratase</fullName>
        <ecNumber evidence="4">4.2.1.151</ecNumber>
    </recommendedName>
    <alternativeName>
        <fullName evidence="4">Menaquinone biosynthetic enzyme MqnA</fullName>
    </alternativeName>
</protein>